<evidence type="ECO:0000256" key="4">
    <source>
        <dbReference type="ARBA" id="ARBA00022475"/>
    </source>
</evidence>
<dbReference type="NCBIfam" id="NF037980">
    <property type="entry name" value="T2SS_GspK"/>
    <property type="match status" value="1"/>
</dbReference>
<keyword evidence="8" id="KW-1133">Transmembrane helix</keyword>
<dbReference type="KEGG" id="rhg:EXZ61_04470"/>
<dbReference type="GO" id="GO:0005886">
    <property type="term" value="C:plasma membrane"/>
    <property type="evidence" value="ECO:0007669"/>
    <property type="project" value="UniProtKB-SubCell"/>
</dbReference>
<evidence type="ECO:0000256" key="1">
    <source>
        <dbReference type="ARBA" id="ARBA00004533"/>
    </source>
</evidence>
<proteinExistence type="inferred from homology"/>
<keyword evidence="5 10" id="KW-0997">Cell inner membrane</keyword>
<reference evidence="15" key="2">
    <citation type="journal article" date="2020" name="Int. J. Syst. Evol. Microbiol.">
        <title>Genomic insights into a novel species Rhodoferax aquaticus sp. nov., isolated from freshwater.</title>
        <authorList>
            <person name="Li T."/>
            <person name="Zhuo Y."/>
            <person name="Jin C.Z."/>
            <person name="Wu X."/>
            <person name="Ko S.R."/>
            <person name="Jin F.J."/>
            <person name="Ahn C.Y."/>
            <person name="Oh H.M."/>
            <person name="Lee H.G."/>
            <person name="Jin L."/>
        </authorList>
    </citation>
    <scope>NUCLEOTIDE SEQUENCE [LARGE SCALE GENOMIC DNA]</scope>
    <source>
        <strain evidence="15">Gr-4</strain>
    </source>
</reference>
<keyword evidence="4 10" id="KW-1003">Cell membrane</keyword>
<evidence type="ECO:0000256" key="9">
    <source>
        <dbReference type="ARBA" id="ARBA00023136"/>
    </source>
</evidence>
<feature type="region of interest" description="Disordered" evidence="11">
    <location>
        <begin position="175"/>
        <end position="204"/>
    </location>
</feature>
<evidence type="ECO:0000313" key="14">
    <source>
        <dbReference type="EMBL" id="QDL53488.1"/>
    </source>
</evidence>
<keyword evidence="3 10" id="KW-0813">Transport</keyword>
<dbReference type="InterPro" id="IPR005628">
    <property type="entry name" value="GspK"/>
</dbReference>
<dbReference type="AlphaFoldDB" id="A0A515ELF6"/>
<comment type="similarity">
    <text evidence="2 10">Belongs to the GSP K family.</text>
</comment>
<evidence type="ECO:0000256" key="3">
    <source>
        <dbReference type="ARBA" id="ARBA00022448"/>
    </source>
</evidence>
<keyword evidence="15" id="KW-1185">Reference proteome</keyword>
<dbReference type="Pfam" id="PF03934">
    <property type="entry name" value="T2SSK"/>
    <property type="match status" value="1"/>
</dbReference>
<dbReference type="InterPro" id="IPR038072">
    <property type="entry name" value="GspK_central_sf"/>
</dbReference>
<dbReference type="Proteomes" id="UP000317365">
    <property type="component" value="Chromosome"/>
</dbReference>
<dbReference type="Gene3D" id="3.30.1300.30">
    <property type="entry name" value="GSPII I/J protein-like"/>
    <property type="match status" value="1"/>
</dbReference>
<evidence type="ECO:0000259" key="13">
    <source>
        <dbReference type="Pfam" id="PF21687"/>
    </source>
</evidence>
<evidence type="ECO:0000256" key="6">
    <source>
        <dbReference type="ARBA" id="ARBA00022692"/>
    </source>
</evidence>
<dbReference type="InterPro" id="IPR045584">
    <property type="entry name" value="Pilin-like"/>
</dbReference>
<name>A0A515ELF6_9BURK</name>
<evidence type="ECO:0000259" key="12">
    <source>
        <dbReference type="Pfam" id="PF03934"/>
    </source>
</evidence>
<accession>A0A515ELF6</accession>
<evidence type="ECO:0000256" key="10">
    <source>
        <dbReference type="PIRNR" id="PIRNR002786"/>
    </source>
</evidence>
<organism evidence="14 15">
    <name type="scientific">Rhodoferax aquaticus</name>
    <dbReference type="NCBI Taxonomy" id="2527691"/>
    <lineage>
        <taxon>Bacteria</taxon>
        <taxon>Pseudomonadati</taxon>
        <taxon>Pseudomonadota</taxon>
        <taxon>Betaproteobacteria</taxon>
        <taxon>Burkholderiales</taxon>
        <taxon>Comamonadaceae</taxon>
        <taxon>Rhodoferax</taxon>
    </lineage>
</organism>
<dbReference type="Pfam" id="PF21687">
    <property type="entry name" value="T2SSK_1st"/>
    <property type="match status" value="1"/>
</dbReference>
<evidence type="ECO:0000256" key="7">
    <source>
        <dbReference type="ARBA" id="ARBA00022927"/>
    </source>
</evidence>
<comment type="subcellular location">
    <subcellularLocation>
        <location evidence="1 10">Cell inner membrane</location>
    </subcellularLocation>
</comment>
<keyword evidence="7" id="KW-0653">Protein transport</keyword>
<keyword evidence="6" id="KW-0812">Transmembrane</keyword>
<sequence>MKPLTPLRARQKGAAILTAMLLVTLVATLSATALWQQWRGIEIETAERSRVQSAWIQQGALDWARLLLREDVRTLDHLGEPWAVGLQEARLATFLASQSDAVVGTGLEDGLTQAFLSGRIEDLQARLNVTSLLQPNGQEDKPTVAAFTRLFASLQLPPDELSTMVRQLKLAVGSEADTPAASDPGGGQGSAAAPTKPKVSNIDGPLLPRTVDQLAWLGLSRTSIAALAPYITVLKERTPVNLNTASALVLAASIKDLPLSEAQRMLTARAQAPFQTLEDAKRAIPALAANLLEGQHSVNTRHFEIHTQLRLDALVSLEDAVVQRNAAGEVRVLWRQRGTQLLNQRKPP</sequence>
<evidence type="ECO:0000256" key="5">
    <source>
        <dbReference type="ARBA" id="ARBA00022519"/>
    </source>
</evidence>
<dbReference type="InterPro" id="IPR049179">
    <property type="entry name" value="T2SSK_SAM-like_2nd"/>
</dbReference>
<dbReference type="SUPFAM" id="SSF54523">
    <property type="entry name" value="Pili subunits"/>
    <property type="match status" value="1"/>
</dbReference>
<protein>
    <recommendedName>
        <fullName evidence="10">Type II secretion system protein K</fullName>
    </recommendedName>
</protein>
<feature type="domain" description="T2SS protein K first SAM-like" evidence="13">
    <location>
        <begin position="125"/>
        <end position="235"/>
    </location>
</feature>
<reference evidence="15" key="1">
    <citation type="submission" date="2019-02" db="EMBL/GenBank/DDBJ databases">
        <title>Complete genome sequence of Rhodoferax sp. Gr-4.</title>
        <authorList>
            <person name="Jin L."/>
        </authorList>
    </citation>
    <scope>NUCLEOTIDE SEQUENCE [LARGE SCALE GENOMIC DNA]</scope>
    <source>
        <strain evidence="15">Gr-4</strain>
    </source>
</reference>
<evidence type="ECO:0000256" key="8">
    <source>
        <dbReference type="ARBA" id="ARBA00022989"/>
    </source>
</evidence>
<dbReference type="InterPro" id="IPR049031">
    <property type="entry name" value="T2SSK_SAM-like_1st"/>
</dbReference>
<keyword evidence="9 10" id="KW-0472">Membrane</keyword>
<evidence type="ECO:0000313" key="15">
    <source>
        <dbReference type="Proteomes" id="UP000317365"/>
    </source>
</evidence>
<evidence type="ECO:0000256" key="11">
    <source>
        <dbReference type="SAM" id="MobiDB-lite"/>
    </source>
</evidence>
<dbReference type="RefSeq" id="WP_142809423.1">
    <property type="nucleotide sequence ID" value="NZ_CP036282.1"/>
</dbReference>
<dbReference type="EMBL" id="CP036282">
    <property type="protein sequence ID" value="QDL53488.1"/>
    <property type="molecule type" value="Genomic_DNA"/>
</dbReference>
<dbReference type="GO" id="GO:0009306">
    <property type="term" value="P:protein secretion"/>
    <property type="evidence" value="ECO:0007669"/>
    <property type="project" value="InterPro"/>
</dbReference>
<dbReference type="PIRSF" id="PIRSF002786">
    <property type="entry name" value="XcpX"/>
    <property type="match status" value="1"/>
</dbReference>
<gene>
    <name evidence="14" type="ORF">EXZ61_04470</name>
</gene>
<evidence type="ECO:0000256" key="2">
    <source>
        <dbReference type="ARBA" id="ARBA00007246"/>
    </source>
</evidence>
<feature type="domain" description="T2SS protein K second SAM-like" evidence="12">
    <location>
        <begin position="240"/>
        <end position="298"/>
    </location>
</feature>
<dbReference type="Gene3D" id="1.10.40.60">
    <property type="entry name" value="EpsJ-like"/>
    <property type="match status" value="2"/>
</dbReference>